<proteinExistence type="predicted"/>
<dbReference type="GeneID" id="41335687"/>
<dbReference type="GO" id="GO:0030488">
    <property type="term" value="P:tRNA methylation"/>
    <property type="evidence" value="ECO:0007669"/>
    <property type="project" value="TreeGrafter"/>
</dbReference>
<dbReference type="Proteomes" id="UP000001171">
    <property type="component" value="Chromosome"/>
</dbReference>
<dbReference type="STRING" id="283942.IL0536"/>
<dbReference type="GO" id="GO:0002098">
    <property type="term" value="P:tRNA wobble uridine modification"/>
    <property type="evidence" value="ECO:0007669"/>
    <property type="project" value="TreeGrafter"/>
</dbReference>
<evidence type="ECO:0000313" key="3">
    <source>
        <dbReference type="EMBL" id="AAV81377.1"/>
    </source>
</evidence>
<keyword evidence="1" id="KW-0378">Hydrolase</keyword>
<dbReference type="HOGENOM" id="CLU_657036_0_0_6"/>
<dbReference type="Pfam" id="PF01926">
    <property type="entry name" value="MMR_HSR1"/>
    <property type="match status" value="1"/>
</dbReference>
<dbReference type="PANTHER" id="PTHR42714:SF2">
    <property type="entry name" value="TRNA MODIFICATION GTPASE GTPBP3, MITOCHONDRIAL"/>
    <property type="match status" value="1"/>
</dbReference>
<accession>Q5R096</accession>
<dbReference type="Gene3D" id="3.40.50.300">
    <property type="entry name" value="P-loop containing nucleotide triphosphate hydrolases"/>
    <property type="match status" value="1"/>
</dbReference>
<evidence type="ECO:0000259" key="2">
    <source>
        <dbReference type="Pfam" id="PF01926"/>
    </source>
</evidence>
<dbReference type="GO" id="GO:0016787">
    <property type="term" value="F:hydrolase activity"/>
    <property type="evidence" value="ECO:0007669"/>
    <property type="project" value="UniProtKB-KW"/>
</dbReference>
<dbReference type="InterPro" id="IPR006073">
    <property type="entry name" value="GTP-bd"/>
</dbReference>
<evidence type="ECO:0000313" key="4">
    <source>
        <dbReference type="Proteomes" id="UP000001171"/>
    </source>
</evidence>
<dbReference type="AlphaFoldDB" id="Q5R096"/>
<evidence type="ECO:0000256" key="1">
    <source>
        <dbReference type="ARBA" id="ARBA00022801"/>
    </source>
</evidence>
<dbReference type="GO" id="GO:0005829">
    <property type="term" value="C:cytosol"/>
    <property type="evidence" value="ECO:0007669"/>
    <property type="project" value="TreeGrafter"/>
</dbReference>
<dbReference type="InterPro" id="IPR027417">
    <property type="entry name" value="P-loop_NTPase"/>
</dbReference>
<dbReference type="KEGG" id="ilo:IL0536"/>
<protein>
    <submittedName>
        <fullName evidence="3">Predicted C-terminal GTPase domain fused to uncharaterized conserved domain</fullName>
    </submittedName>
</protein>
<dbReference type="EMBL" id="AE017340">
    <property type="protein sequence ID" value="AAV81377.1"/>
    <property type="molecule type" value="Genomic_DNA"/>
</dbReference>
<dbReference type="PANTHER" id="PTHR42714">
    <property type="entry name" value="TRNA MODIFICATION GTPASE GTPBP3"/>
    <property type="match status" value="1"/>
</dbReference>
<dbReference type="GO" id="GO:0005525">
    <property type="term" value="F:GTP binding"/>
    <property type="evidence" value="ECO:0007669"/>
    <property type="project" value="InterPro"/>
</dbReference>
<keyword evidence="4" id="KW-1185">Reference proteome</keyword>
<dbReference type="OrthoDB" id="9128717at2"/>
<sequence length="426" mass="46829">MNNHPVETLCKTHYADILPLVEYLKVDKDLQRSIGIAAREAQQQTGNTANYFVKEQHAEQLINDLRDAGSNSLKSVFTEPSYYSEIVYDVGLKLKADVSKTNLAKENEDLIIGKLFADAVAEMSEEEKSELLLEFGYETTKIPAALSVMGTQLGLRSLGFSTYRMAVIIANYIARALLNRGLTFGGNILVTRTIGVALGPVGWFASGLWLAFDLAGPAYRKTIPAVVQIAMLRQLAEKRVNIGIVGEGSCGKDSLIRETFGVDTNNVSAVPGSTSKAEAYALNEAATVMNYAGFHDSEHEVNENTADYLIHTDVFVWVVDIQRGITGTELETFEKLKRYNRPVVLCINKVDTPKNDADKEALINSINERLELNSGKSSLIKAVFETAFDPDPRLMEKAIGGDEVLGFLRNFLSEKLGKDSDCLDLA</sequence>
<gene>
    <name evidence="3" type="ordered locus">IL0536</name>
</gene>
<dbReference type="eggNOG" id="COG1160">
    <property type="taxonomic scope" value="Bacteria"/>
</dbReference>
<reference evidence="3 4" key="1">
    <citation type="journal article" date="2004" name="Proc. Natl. Acad. Sci. U.S.A.">
        <title>Genome sequence of the deep-sea gamma-proteobacterium Idiomarina loihiensis reveals amino acid fermentation as a source of carbon and energy.</title>
        <authorList>
            <person name="Hou S."/>
            <person name="Saw J.H."/>
            <person name="Lee K.S."/>
            <person name="Freitas T.A."/>
            <person name="Belisle C."/>
            <person name="Kawarabayasi Y."/>
            <person name="Donachie S.P."/>
            <person name="Pikina A."/>
            <person name="Galperin M.Y."/>
            <person name="Koonin E.V."/>
            <person name="Makarova K.S."/>
            <person name="Omelchenko M.V."/>
            <person name="Sorokin A."/>
            <person name="Wolf Y.I."/>
            <person name="Li Q.X."/>
            <person name="Keum Y.S."/>
            <person name="Campbell S."/>
            <person name="Denery J."/>
            <person name="Aizawa S."/>
            <person name="Shibata S."/>
            <person name="Malahoff A."/>
            <person name="Alam M."/>
        </authorList>
    </citation>
    <scope>NUCLEOTIDE SEQUENCE [LARGE SCALE GENOMIC DNA]</scope>
    <source>
        <strain evidence="4">ATCC BAA-735 / DSM 15497 / L2-TR</strain>
    </source>
</reference>
<name>Q5R096_IDILO</name>
<dbReference type="RefSeq" id="WP_011233794.1">
    <property type="nucleotide sequence ID" value="NC_006512.1"/>
</dbReference>
<organism evidence="3 4">
    <name type="scientific">Idiomarina loihiensis (strain ATCC BAA-735 / DSM 15497 / L2-TR)</name>
    <dbReference type="NCBI Taxonomy" id="283942"/>
    <lineage>
        <taxon>Bacteria</taxon>
        <taxon>Pseudomonadati</taxon>
        <taxon>Pseudomonadota</taxon>
        <taxon>Gammaproteobacteria</taxon>
        <taxon>Alteromonadales</taxon>
        <taxon>Idiomarinaceae</taxon>
        <taxon>Idiomarina</taxon>
    </lineage>
</organism>
<feature type="domain" description="G" evidence="2">
    <location>
        <begin position="242"/>
        <end position="349"/>
    </location>
</feature>
<dbReference type="eggNOG" id="COG4735">
    <property type="taxonomic scope" value="Bacteria"/>
</dbReference>
<dbReference type="SUPFAM" id="SSF52540">
    <property type="entry name" value="P-loop containing nucleoside triphosphate hydrolases"/>
    <property type="match status" value="1"/>
</dbReference>